<keyword evidence="1" id="KW-0472">Membrane</keyword>
<evidence type="ECO:0000313" key="3">
    <source>
        <dbReference type="Proteomes" id="UP000178450"/>
    </source>
</evidence>
<sequence>MPNLSKPRESFSTGFWLKTILIVSLVLSLLAGFFVNNRFRIKEVEIKPSKLNFVPLGWLLNQNLLALNTTKAGAKILADNPIIETVELTKVYPEKLRVMLTLSQPILQIKTNGYYLLISAGGKIISRRHQPQPNLLSVDYYQKIRSYESRPGARIINQDLLTAVNIVNQIPPLDQRISQISIDKPEQIKIQLDHQGPLITFNSKKNIAKSWRIVHNILKSLKIKGQKPIEINLLFDKPYFIL</sequence>
<feature type="transmembrane region" description="Helical" evidence="1">
    <location>
        <begin position="15"/>
        <end position="35"/>
    </location>
</feature>
<organism evidence="2 3">
    <name type="scientific">Candidatus Roizmanbacteria bacterium RIFOXYA1_FULL_41_12</name>
    <dbReference type="NCBI Taxonomy" id="1802082"/>
    <lineage>
        <taxon>Bacteria</taxon>
        <taxon>Candidatus Roizmaniibacteriota</taxon>
    </lineage>
</organism>
<dbReference type="EMBL" id="MGBG01000024">
    <property type="protein sequence ID" value="OGK61974.1"/>
    <property type="molecule type" value="Genomic_DNA"/>
</dbReference>
<reference evidence="2 3" key="1">
    <citation type="journal article" date="2016" name="Nat. Commun.">
        <title>Thousands of microbial genomes shed light on interconnected biogeochemical processes in an aquifer system.</title>
        <authorList>
            <person name="Anantharaman K."/>
            <person name="Brown C.T."/>
            <person name="Hug L.A."/>
            <person name="Sharon I."/>
            <person name="Castelle C.J."/>
            <person name="Probst A.J."/>
            <person name="Thomas B.C."/>
            <person name="Singh A."/>
            <person name="Wilkins M.J."/>
            <person name="Karaoz U."/>
            <person name="Brodie E.L."/>
            <person name="Williams K.H."/>
            <person name="Hubbard S.S."/>
            <person name="Banfield J.F."/>
        </authorList>
    </citation>
    <scope>NUCLEOTIDE SEQUENCE [LARGE SCALE GENOMIC DNA]</scope>
</reference>
<name>A0A1F7K288_9BACT</name>
<evidence type="ECO:0000313" key="2">
    <source>
        <dbReference type="EMBL" id="OGK61974.1"/>
    </source>
</evidence>
<evidence type="ECO:0008006" key="4">
    <source>
        <dbReference type="Google" id="ProtNLM"/>
    </source>
</evidence>
<dbReference type="AlphaFoldDB" id="A0A1F7K288"/>
<protein>
    <recommendedName>
        <fullName evidence="4">POTRA domain-containing protein</fullName>
    </recommendedName>
</protein>
<gene>
    <name evidence="2" type="ORF">A2209_00570</name>
</gene>
<keyword evidence="1" id="KW-1133">Transmembrane helix</keyword>
<proteinExistence type="predicted"/>
<comment type="caution">
    <text evidence="2">The sequence shown here is derived from an EMBL/GenBank/DDBJ whole genome shotgun (WGS) entry which is preliminary data.</text>
</comment>
<accession>A0A1F7K288</accession>
<keyword evidence="1" id="KW-0812">Transmembrane</keyword>
<dbReference type="Proteomes" id="UP000178450">
    <property type="component" value="Unassembled WGS sequence"/>
</dbReference>
<evidence type="ECO:0000256" key="1">
    <source>
        <dbReference type="SAM" id="Phobius"/>
    </source>
</evidence>